<feature type="region of interest" description="Disordered" evidence="7">
    <location>
        <begin position="448"/>
        <end position="520"/>
    </location>
</feature>
<dbReference type="PROSITE" id="PS50128">
    <property type="entry name" value="SURP"/>
    <property type="match status" value="2"/>
</dbReference>
<organism evidence="10 11">
    <name type="scientific">Dictyostelium purpureum</name>
    <name type="common">Slime mold</name>
    <dbReference type="NCBI Taxonomy" id="5786"/>
    <lineage>
        <taxon>Eukaryota</taxon>
        <taxon>Amoebozoa</taxon>
        <taxon>Evosea</taxon>
        <taxon>Eumycetozoa</taxon>
        <taxon>Dictyostelia</taxon>
        <taxon>Dictyosteliales</taxon>
        <taxon>Dictyosteliaceae</taxon>
        <taxon>Dictyostelium</taxon>
    </lineage>
</organism>
<feature type="region of interest" description="Disordered" evidence="7">
    <location>
        <begin position="337"/>
        <end position="362"/>
    </location>
</feature>
<dbReference type="PANTHER" id="PTHR15316">
    <property type="entry name" value="SPLICEOSOME ASSOCIATED PROTEIN 114/SWAP SPLICING FACTOR-RELATED"/>
    <property type="match status" value="1"/>
</dbReference>
<dbReference type="SMART" id="SM00648">
    <property type="entry name" value="SWAP"/>
    <property type="match status" value="2"/>
</dbReference>
<evidence type="ECO:0008006" key="12">
    <source>
        <dbReference type="Google" id="ProtNLM"/>
    </source>
</evidence>
<gene>
    <name evidence="10" type="ORF">DICPUDRAFT_153372</name>
</gene>
<keyword evidence="11" id="KW-1185">Reference proteome</keyword>
<feature type="domain" description="Ubiquitin-like" evidence="8">
    <location>
        <begin position="608"/>
        <end position="683"/>
    </location>
</feature>
<dbReference type="FunFam" id="1.10.10.790:FF:000001">
    <property type="entry name" value="Splicing factor 3a, subunit 1"/>
    <property type="match status" value="1"/>
</dbReference>
<dbReference type="SMART" id="SM00213">
    <property type="entry name" value="UBQ"/>
    <property type="match status" value="1"/>
</dbReference>
<dbReference type="CDD" id="cd01800">
    <property type="entry name" value="Ubl_SF3a120"/>
    <property type="match status" value="1"/>
</dbReference>
<dbReference type="KEGG" id="dpp:DICPUDRAFT_153372"/>
<dbReference type="RefSeq" id="XP_003289058.1">
    <property type="nucleotide sequence ID" value="XM_003289010.1"/>
</dbReference>
<feature type="compositionally biased region" description="Basic and acidic residues" evidence="7">
    <location>
        <begin position="448"/>
        <end position="458"/>
    </location>
</feature>
<dbReference type="InterPro" id="IPR000626">
    <property type="entry name" value="Ubiquitin-like_dom"/>
</dbReference>
<evidence type="ECO:0000313" key="10">
    <source>
        <dbReference type="EMBL" id="EGC34429.1"/>
    </source>
</evidence>
<feature type="domain" description="SURP motif" evidence="9">
    <location>
        <begin position="170"/>
        <end position="212"/>
    </location>
</feature>
<dbReference type="OrthoDB" id="447637at2759"/>
<evidence type="ECO:0000256" key="6">
    <source>
        <dbReference type="ARBA" id="ARBA00023242"/>
    </source>
</evidence>
<dbReference type="Gene3D" id="3.10.20.90">
    <property type="entry name" value="Phosphatidylinositol 3-kinase Catalytic Subunit, Chain A, domain 1"/>
    <property type="match status" value="1"/>
</dbReference>
<dbReference type="GeneID" id="10499891"/>
<dbReference type="SUPFAM" id="SSF109905">
    <property type="entry name" value="Surp module (SWAP domain)"/>
    <property type="match status" value="2"/>
</dbReference>
<dbReference type="VEuPathDB" id="AmoebaDB:DICPUDRAFT_153372"/>
<sequence length="686" mass="77288">MVSEIITPEGDLKNIIDKTAQYAAKLGESFETKVRNKEGHNPKFNFMKEGDIHYSYYRNKINENKDALAKAAAPAPTTAKPAQATSTTPAVAPQPNTDTASAAIPNIAPVPTVSPHQPNIAPVPILMPHQQPPQQQSPPPPPPKKEPTLPDPLLYILDVPDFMTPLELDTIRLTAQFIAKNGESFYNELLNRESKNNQFDFLKPTNHLYEWFRALVESYSDVIYPPANIKEKLQTPEFTDKQVILERSMNRFEYNQKIELEKQKAEEKEDEEKSMIASIDWHDFVIVDTIEFNEEDLEDLPPPKTFEQLLNGDILGVEEDQNDNQDVEMDVEMDMGEDDMDQDEQPEQPEQSSSNKVDQSKLKIVKDYQKTVSKPQNQPKRTQICHFCKQEIPLDEMQEHMRIELIQKQQRDKSGGSQGGVMMNTLTQDEDIARNLQSFASKRSDIFGEVDGSKRPQEPQDQPQKIIWDGHSGSIPKVQAAMMAASQQKQQQHQQQTPQPKPPQHATIPHQPHHHLQQPQMQLPPQSLLPHLQQQPIVPPGVGMPPNMVPPPFGIPGMMPPPPFGIPGMMPPPPPSNMILEEPNSKKVKKDENLIPEQIFLQANPGPVTLNIESPEKTFQLTVHPTDLISTLKEKIKDINGMATNKQKLQAAGLSVLKDTCTIAYYNLKSNSTINLSVKERGGKKK</sequence>
<dbReference type="InParanoid" id="F0ZNQ8"/>
<evidence type="ECO:0000259" key="8">
    <source>
        <dbReference type="PROSITE" id="PS50053"/>
    </source>
</evidence>
<dbReference type="Pfam" id="PF12230">
    <property type="entry name" value="PRP21_like_P"/>
    <property type="match status" value="1"/>
</dbReference>
<dbReference type="Pfam" id="PF01805">
    <property type="entry name" value="Surp"/>
    <property type="match status" value="2"/>
</dbReference>
<reference evidence="11" key="1">
    <citation type="journal article" date="2011" name="Genome Biol.">
        <title>Comparative genomics of the social amoebae Dictyostelium discoideum and Dictyostelium purpureum.</title>
        <authorList>
            <consortium name="US DOE Joint Genome Institute (JGI-PGF)"/>
            <person name="Sucgang R."/>
            <person name="Kuo A."/>
            <person name="Tian X."/>
            <person name="Salerno W."/>
            <person name="Parikh A."/>
            <person name="Feasley C.L."/>
            <person name="Dalin E."/>
            <person name="Tu H."/>
            <person name="Huang E."/>
            <person name="Barry K."/>
            <person name="Lindquist E."/>
            <person name="Shapiro H."/>
            <person name="Bruce D."/>
            <person name="Schmutz J."/>
            <person name="Salamov A."/>
            <person name="Fey P."/>
            <person name="Gaudet P."/>
            <person name="Anjard C."/>
            <person name="Babu M.M."/>
            <person name="Basu S."/>
            <person name="Bushmanova Y."/>
            <person name="van der Wel H."/>
            <person name="Katoh-Kurasawa M."/>
            <person name="Dinh C."/>
            <person name="Coutinho P.M."/>
            <person name="Saito T."/>
            <person name="Elias M."/>
            <person name="Schaap P."/>
            <person name="Kay R.R."/>
            <person name="Henrissat B."/>
            <person name="Eichinger L."/>
            <person name="Rivero F."/>
            <person name="Putnam N.H."/>
            <person name="West C.M."/>
            <person name="Loomis W.F."/>
            <person name="Chisholm R.L."/>
            <person name="Shaulsky G."/>
            <person name="Strassmann J.E."/>
            <person name="Queller D.C."/>
            <person name="Kuspa A."/>
            <person name="Grigoriev I.V."/>
        </authorList>
    </citation>
    <scope>NUCLEOTIDE SEQUENCE [LARGE SCALE GENOMIC DNA]</scope>
    <source>
        <strain evidence="11">QSDP1</strain>
    </source>
</reference>
<accession>F0ZNQ8</accession>
<dbReference type="GO" id="GO:0045292">
    <property type="term" value="P:mRNA cis splicing, via spliceosome"/>
    <property type="evidence" value="ECO:0007669"/>
    <property type="project" value="InterPro"/>
</dbReference>
<dbReference type="Gene3D" id="1.10.10.790">
    <property type="entry name" value="Surp module"/>
    <property type="match status" value="2"/>
</dbReference>
<evidence type="ECO:0000256" key="5">
    <source>
        <dbReference type="ARBA" id="ARBA00023187"/>
    </source>
</evidence>
<feature type="compositionally biased region" description="Low complexity" evidence="7">
    <location>
        <begin position="72"/>
        <end position="90"/>
    </location>
</feature>
<dbReference type="Pfam" id="PF00240">
    <property type="entry name" value="ubiquitin"/>
    <property type="match status" value="1"/>
</dbReference>
<proteinExistence type="predicted"/>
<dbReference type="FunCoup" id="F0ZNQ8">
    <property type="interactions" value="886"/>
</dbReference>
<dbReference type="GO" id="GO:0071013">
    <property type="term" value="C:catalytic step 2 spliceosome"/>
    <property type="evidence" value="ECO:0000318"/>
    <property type="project" value="GO_Central"/>
</dbReference>
<dbReference type="eggNOG" id="KOG0007">
    <property type="taxonomic scope" value="Eukaryota"/>
</dbReference>
<feature type="domain" description="SURP motif" evidence="9">
    <location>
        <begin position="15"/>
        <end position="57"/>
    </location>
</feature>
<dbReference type="InterPro" id="IPR029071">
    <property type="entry name" value="Ubiquitin-like_domsf"/>
</dbReference>
<keyword evidence="6" id="KW-0539">Nucleus</keyword>
<feature type="region of interest" description="Disordered" evidence="7">
    <location>
        <begin position="72"/>
        <end position="102"/>
    </location>
</feature>
<evidence type="ECO:0000313" key="11">
    <source>
        <dbReference type="Proteomes" id="UP000001064"/>
    </source>
</evidence>
<evidence type="ECO:0000256" key="1">
    <source>
        <dbReference type="ARBA" id="ARBA00004123"/>
    </source>
</evidence>
<keyword evidence="3" id="KW-0747">Spliceosome</keyword>
<feature type="compositionally biased region" description="Low complexity" evidence="7">
    <location>
        <begin position="479"/>
        <end position="510"/>
    </location>
</feature>
<evidence type="ECO:0000256" key="2">
    <source>
        <dbReference type="ARBA" id="ARBA00022664"/>
    </source>
</evidence>
<dbReference type="GO" id="GO:0071004">
    <property type="term" value="C:U2-type prespliceosome"/>
    <property type="evidence" value="ECO:0000318"/>
    <property type="project" value="GO_Central"/>
</dbReference>
<evidence type="ECO:0000259" key="9">
    <source>
        <dbReference type="PROSITE" id="PS50128"/>
    </source>
</evidence>
<keyword evidence="5" id="KW-0508">mRNA splicing</keyword>
<dbReference type="InterPro" id="IPR022030">
    <property type="entry name" value="SF3A1_dom"/>
</dbReference>
<name>F0ZNQ8_DICPU</name>
<dbReference type="PANTHER" id="PTHR15316:SF1">
    <property type="entry name" value="SPLICING FACTOR 3A SUBUNIT 1"/>
    <property type="match status" value="1"/>
</dbReference>
<dbReference type="PROSITE" id="PS50053">
    <property type="entry name" value="UBIQUITIN_2"/>
    <property type="match status" value="1"/>
</dbReference>
<dbReference type="GO" id="GO:0005686">
    <property type="term" value="C:U2 snRNP"/>
    <property type="evidence" value="ECO:0000318"/>
    <property type="project" value="GO_Central"/>
</dbReference>
<dbReference type="InterPro" id="IPR000061">
    <property type="entry name" value="Surp"/>
</dbReference>
<feature type="compositionally biased region" description="Low complexity" evidence="7">
    <location>
        <begin position="124"/>
        <end position="134"/>
    </location>
</feature>
<comment type="subcellular location">
    <subcellularLocation>
        <location evidence="1">Nucleus</location>
    </subcellularLocation>
</comment>
<feature type="region of interest" description="Disordered" evidence="7">
    <location>
        <begin position="115"/>
        <end position="150"/>
    </location>
</feature>
<dbReference type="OMA" id="HAYYRHR"/>
<keyword evidence="2" id="KW-0507">mRNA processing</keyword>
<dbReference type="AlphaFoldDB" id="F0ZNQ8"/>
<feature type="compositionally biased region" description="Acidic residues" evidence="7">
    <location>
        <begin position="337"/>
        <end position="347"/>
    </location>
</feature>
<dbReference type="InterPro" id="IPR035967">
    <property type="entry name" value="SWAP/Surp_sf"/>
</dbReference>
<protein>
    <recommendedName>
        <fullName evidence="12">Splicing factor 3A subunit 1</fullName>
    </recommendedName>
</protein>
<dbReference type="FunFam" id="3.10.20.90:FF:000524">
    <property type="entry name" value="Probable splicing factor 3A subunit 1"/>
    <property type="match status" value="1"/>
</dbReference>
<evidence type="ECO:0000256" key="7">
    <source>
        <dbReference type="SAM" id="MobiDB-lite"/>
    </source>
</evidence>
<evidence type="ECO:0000256" key="4">
    <source>
        <dbReference type="ARBA" id="ARBA00022737"/>
    </source>
</evidence>
<evidence type="ECO:0000256" key="3">
    <source>
        <dbReference type="ARBA" id="ARBA00022728"/>
    </source>
</evidence>
<dbReference type="InterPro" id="IPR045146">
    <property type="entry name" value="SF3A1"/>
</dbReference>
<dbReference type="STRING" id="5786.F0ZNQ8"/>
<dbReference type="Proteomes" id="UP000001064">
    <property type="component" value="Unassembled WGS sequence"/>
</dbReference>
<dbReference type="GO" id="GO:0003723">
    <property type="term" value="F:RNA binding"/>
    <property type="evidence" value="ECO:0000318"/>
    <property type="project" value="GO_Central"/>
</dbReference>
<dbReference type="FunFam" id="1.10.10.790:FF:000002">
    <property type="entry name" value="Splicing factor 3A subunit 1"/>
    <property type="match status" value="1"/>
</dbReference>
<keyword evidence="4" id="KW-0677">Repeat</keyword>
<dbReference type="EMBL" id="GL871098">
    <property type="protein sequence ID" value="EGC34429.1"/>
    <property type="molecule type" value="Genomic_DNA"/>
</dbReference>
<dbReference type="SUPFAM" id="SSF54236">
    <property type="entry name" value="Ubiquitin-like"/>
    <property type="match status" value="1"/>
</dbReference>
<dbReference type="InterPro" id="IPR035563">
    <property type="entry name" value="SF3As1_ubi"/>
</dbReference>